<keyword evidence="3" id="KW-1185">Reference proteome</keyword>
<dbReference type="Proteomes" id="UP000265663">
    <property type="component" value="Unassembled WGS sequence"/>
</dbReference>
<proteinExistence type="predicted"/>
<evidence type="ECO:0000259" key="1">
    <source>
        <dbReference type="Pfam" id="PF20150"/>
    </source>
</evidence>
<accession>A0A3M7LVK5</accession>
<evidence type="ECO:0000313" key="3">
    <source>
        <dbReference type="Proteomes" id="UP000265663"/>
    </source>
</evidence>
<dbReference type="AlphaFoldDB" id="A0A3M7LVK5"/>
<dbReference type="OrthoDB" id="3694708at2759"/>
<gene>
    <name evidence="2" type="ORF">GMOD_00005344</name>
</gene>
<dbReference type="Pfam" id="PF20150">
    <property type="entry name" value="2EXR"/>
    <property type="match status" value="1"/>
</dbReference>
<evidence type="ECO:0000313" key="2">
    <source>
        <dbReference type="EMBL" id="RMZ66258.1"/>
    </source>
</evidence>
<organism evidence="2 3">
    <name type="scientific">Pyrenophora seminiperda CCB06</name>
    <dbReference type="NCBI Taxonomy" id="1302712"/>
    <lineage>
        <taxon>Eukaryota</taxon>
        <taxon>Fungi</taxon>
        <taxon>Dikarya</taxon>
        <taxon>Ascomycota</taxon>
        <taxon>Pezizomycotina</taxon>
        <taxon>Dothideomycetes</taxon>
        <taxon>Pleosporomycetidae</taxon>
        <taxon>Pleosporales</taxon>
        <taxon>Pleosporineae</taxon>
        <taxon>Pleosporaceae</taxon>
        <taxon>Pyrenophora</taxon>
    </lineage>
</organism>
<reference evidence="2 3" key="1">
    <citation type="journal article" date="2014" name="PLoS ONE">
        <title>De novo Genome Assembly of the Fungal Plant Pathogen Pyrenophora semeniperda.</title>
        <authorList>
            <person name="Soliai M.M."/>
            <person name="Meyer S.E."/>
            <person name="Udall J.A."/>
            <person name="Elzinga D.E."/>
            <person name="Hermansen R.A."/>
            <person name="Bodily P.M."/>
            <person name="Hart A.A."/>
            <person name="Coleman C.E."/>
        </authorList>
    </citation>
    <scope>NUCLEOTIDE SEQUENCE [LARGE SCALE GENOMIC DNA]</scope>
    <source>
        <strain evidence="2 3">CCB06</strain>
        <tissue evidence="2">Mycelium</tissue>
    </source>
</reference>
<dbReference type="EMBL" id="KE747806">
    <property type="protein sequence ID" value="RMZ66258.1"/>
    <property type="molecule type" value="Genomic_DNA"/>
</dbReference>
<feature type="domain" description="2EXR" evidence="1">
    <location>
        <begin position="220"/>
        <end position="283"/>
    </location>
</feature>
<name>A0A3M7LVK5_9PLEO</name>
<dbReference type="InterPro" id="IPR045518">
    <property type="entry name" value="2EXR"/>
</dbReference>
<dbReference type="PANTHER" id="PTHR38790:SF4">
    <property type="entry name" value="2EXR DOMAIN-CONTAINING PROTEIN"/>
    <property type="match status" value="1"/>
</dbReference>
<protein>
    <recommendedName>
        <fullName evidence="1">2EXR domain-containing protein</fullName>
    </recommendedName>
</protein>
<dbReference type="PANTHER" id="PTHR38790">
    <property type="entry name" value="2EXR DOMAIN-CONTAINING PROTEIN-RELATED"/>
    <property type="match status" value="1"/>
</dbReference>
<sequence length="373" mass="43082">MAGLALTHFSSRLYFHSILHYIPQKSDIMAGLGRTLEEADILAQENARASPLLSLPAELRNRIYHYYMESTIIRVQDKPENTKASLMLACRQTRYEANPYRWLATFGCSNIISLQSFATSLDPQLIPKVTSISVTLHLAIYLTQPASTWGMQGVKLPALKMLHVQATRPRSDWPTPAMQRMIEGKLGCKGLTIVCENDGNDRGNAWRRSLANQRNSPLLSLPAEIRLLIWEYTLTDGRISLMDNSNRLKLRRYGPLAFLQTCRQMRNEGHPLVFRCCIFEGDNYIDFSMEQLSHFNILSNFVEHFRLDIQYRIFAGPKLAFLKSKTWPALKRVYAVWHDGMRPEKEEWMDWWCQMAFNHPELKVVWTPLEESG</sequence>